<proteinExistence type="predicted"/>
<keyword evidence="2" id="KW-1185">Reference proteome</keyword>
<dbReference type="OrthoDB" id="6285106at2759"/>
<reference evidence="1 2" key="1">
    <citation type="journal article" date="2018" name="Sci. Rep.">
        <title>Genomic signatures of local adaptation to the degree of environmental predictability in rotifers.</title>
        <authorList>
            <person name="Franch-Gras L."/>
            <person name="Hahn C."/>
            <person name="Garcia-Roger E.M."/>
            <person name="Carmona M.J."/>
            <person name="Serra M."/>
            <person name="Gomez A."/>
        </authorList>
    </citation>
    <scope>NUCLEOTIDE SEQUENCE [LARGE SCALE GENOMIC DNA]</scope>
    <source>
        <strain evidence="1">HYR1</strain>
    </source>
</reference>
<dbReference type="AlphaFoldDB" id="A0A3M7SZT9"/>
<evidence type="ECO:0000313" key="2">
    <source>
        <dbReference type="Proteomes" id="UP000276133"/>
    </source>
</evidence>
<name>A0A3M7SZT9_BRAPC</name>
<accession>A0A3M7SZT9</accession>
<evidence type="ECO:0000313" key="1">
    <source>
        <dbReference type="EMBL" id="RNA41159.1"/>
    </source>
</evidence>
<sequence>MINETYQTFSDLKGLNVFNKKIFLLHYLKVPKKEEVNFGCEMEIFNRIIYLCRLQLIQNVIKVVIERNDDSSNH</sequence>
<organism evidence="1 2">
    <name type="scientific">Brachionus plicatilis</name>
    <name type="common">Marine rotifer</name>
    <name type="synonym">Brachionus muelleri</name>
    <dbReference type="NCBI Taxonomy" id="10195"/>
    <lineage>
        <taxon>Eukaryota</taxon>
        <taxon>Metazoa</taxon>
        <taxon>Spiralia</taxon>
        <taxon>Gnathifera</taxon>
        <taxon>Rotifera</taxon>
        <taxon>Eurotatoria</taxon>
        <taxon>Monogononta</taxon>
        <taxon>Pseudotrocha</taxon>
        <taxon>Ploima</taxon>
        <taxon>Brachionidae</taxon>
        <taxon>Brachionus</taxon>
    </lineage>
</organism>
<protein>
    <submittedName>
        <fullName evidence="1">Uncharacterized protein</fullName>
    </submittedName>
</protein>
<comment type="caution">
    <text evidence="1">The sequence shown here is derived from an EMBL/GenBank/DDBJ whole genome shotgun (WGS) entry which is preliminary data.</text>
</comment>
<gene>
    <name evidence="1" type="ORF">BpHYR1_002762</name>
</gene>
<dbReference type="EMBL" id="REGN01000537">
    <property type="protein sequence ID" value="RNA41159.1"/>
    <property type="molecule type" value="Genomic_DNA"/>
</dbReference>
<dbReference type="Proteomes" id="UP000276133">
    <property type="component" value="Unassembled WGS sequence"/>
</dbReference>